<dbReference type="Proteomes" id="UP000292235">
    <property type="component" value="Chromosome"/>
</dbReference>
<accession>A0A4P6Q707</accession>
<dbReference type="OrthoDB" id="3436005at2"/>
<keyword evidence="1" id="KW-0812">Transmembrane</keyword>
<name>A0A4P6Q707_9ACTN</name>
<dbReference type="RefSeq" id="WP_131098836.1">
    <property type="nucleotide sequence ID" value="NZ_CP036455.1"/>
</dbReference>
<keyword evidence="1" id="KW-1133">Transmembrane helix</keyword>
<dbReference type="EMBL" id="CP036455">
    <property type="protein sequence ID" value="QBI54704.1"/>
    <property type="molecule type" value="Genomic_DNA"/>
</dbReference>
<sequence length="185" mass="20414">MSGASAPFVVTNRFRVTWEGAWLTVACLVFTGIGVALMLRGGVVDIVMGLLAVLVFGGAGAASITRLVSPRPVLELDGHGARFPAPWPRSTREDIVLAWGEISLLRACTQVVPHRGGTVSLHYLDFVPVSEADRPFRTPTPWRSDHAVRVRPTWDHSLDEIVAAVHTHRPEMPFEDRREPRNDHV</sequence>
<feature type="transmembrane region" description="Helical" evidence="1">
    <location>
        <begin position="46"/>
        <end position="64"/>
    </location>
</feature>
<keyword evidence="3" id="KW-1185">Reference proteome</keyword>
<feature type="transmembrane region" description="Helical" evidence="1">
    <location>
        <begin position="20"/>
        <end position="39"/>
    </location>
</feature>
<dbReference type="KEGG" id="strr:EKD16_14620"/>
<evidence type="ECO:0000256" key="1">
    <source>
        <dbReference type="SAM" id="Phobius"/>
    </source>
</evidence>
<protein>
    <submittedName>
        <fullName evidence="2">Uncharacterized protein</fullName>
    </submittedName>
</protein>
<gene>
    <name evidence="2" type="ORF">EKD16_14620</name>
</gene>
<evidence type="ECO:0000313" key="3">
    <source>
        <dbReference type="Proteomes" id="UP000292235"/>
    </source>
</evidence>
<reference evidence="2 3" key="1">
    <citation type="submission" date="2019-02" db="EMBL/GenBank/DDBJ databases">
        <authorList>
            <person name="Khodamoradi S."/>
            <person name="Hahnke R.L."/>
            <person name="Kaempfer P."/>
            <person name="Schumann P."/>
            <person name="Rohde M."/>
            <person name="Steinert M."/>
            <person name="Luzhetskyy A."/>
            <person name="Wink J."/>
            <person name="Ruckert C."/>
        </authorList>
    </citation>
    <scope>NUCLEOTIDE SEQUENCE [LARGE SCALE GENOMIC DNA]</scope>
    <source>
        <strain evidence="2 3">M2</strain>
    </source>
</reference>
<evidence type="ECO:0000313" key="2">
    <source>
        <dbReference type="EMBL" id="QBI54704.1"/>
    </source>
</evidence>
<proteinExistence type="predicted"/>
<dbReference type="AlphaFoldDB" id="A0A4P6Q707"/>
<organism evidence="2 3">
    <name type="scientific">Streptomonospora litoralis</name>
    <dbReference type="NCBI Taxonomy" id="2498135"/>
    <lineage>
        <taxon>Bacteria</taxon>
        <taxon>Bacillati</taxon>
        <taxon>Actinomycetota</taxon>
        <taxon>Actinomycetes</taxon>
        <taxon>Streptosporangiales</taxon>
        <taxon>Nocardiopsidaceae</taxon>
        <taxon>Streptomonospora</taxon>
    </lineage>
</organism>
<keyword evidence="1" id="KW-0472">Membrane</keyword>